<organism evidence="1 2">
    <name type="scientific">Streptosporangium algeriense</name>
    <dbReference type="NCBI Taxonomy" id="1682748"/>
    <lineage>
        <taxon>Bacteria</taxon>
        <taxon>Bacillati</taxon>
        <taxon>Actinomycetota</taxon>
        <taxon>Actinomycetes</taxon>
        <taxon>Streptosporangiales</taxon>
        <taxon>Streptosporangiaceae</taxon>
        <taxon>Streptosporangium</taxon>
    </lineage>
</organism>
<gene>
    <name evidence="1" type="ORF">ACFQ08_33880</name>
</gene>
<reference evidence="2" key="1">
    <citation type="journal article" date="2019" name="Int. J. Syst. Evol. Microbiol.">
        <title>The Global Catalogue of Microorganisms (GCM) 10K type strain sequencing project: providing services to taxonomists for standard genome sequencing and annotation.</title>
        <authorList>
            <consortium name="The Broad Institute Genomics Platform"/>
            <consortium name="The Broad Institute Genome Sequencing Center for Infectious Disease"/>
            <person name="Wu L."/>
            <person name="Ma J."/>
        </authorList>
    </citation>
    <scope>NUCLEOTIDE SEQUENCE [LARGE SCALE GENOMIC DNA]</scope>
    <source>
        <strain evidence="2">CCUG 62974</strain>
    </source>
</reference>
<comment type="caution">
    <text evidence="1">The sequence shown here is derived from an EMBL/GenBank/DDBJ whole genome shotgun (WGS) entry which is preliminary data.</text>
</comment>
<name>A0ABW3E3T3_9ACTN</name>
<feature type="non-terminal residue" evidence="1">
    <location>
        <position position="63"/>
    </location>
</feature>
<dbReference type="Proteomes" id="UP001597024">
    <property type="component" value="Unassembled WGS sequence"/>
</dbReference>
<accession>A0ABW3E3T3</accession>
<keyword evidence="2" id="KW-1185">Reference proteome</keyword>
<evidence type="ECO:0000313" key="1">
    <source>
        <dbReference type="EMBL" id="MFD0889553.1"/>
    </source>
</evidence>
<evidence type="ECO:0000313" key="2">
    <source>
        <dbReference type="Proteomes" id="UP001597024"/>
    </source>
</evidence>
<protein>
    <submittedName>
        <fullName evidence="1">Uncharacterized protein</fullName>
    </submittedName>
</protein>
<sequence length="63" mass="6592">MNQVEYLEPSLAQVVERIGTRYVTVVGAPRGVEVPVSGPAIHDPLSAVPPRPGSMVLLVGLTA</sequence>
<proteinExistence type="predicted"/>
<dbReference type="EMBL" id="JBHTHX010001898">
    <property type="protein sequence ID" value="MFD0889553.1"/>
    <property type="molecule type" value="Genomic_DNA"/>
</dbReference>